<dbReference type="Proteomes" id="UP000654075">
    <property type="component" value="Unassembled WGS sequence"/>
</dbReference>
<evidence type="ECO:0000256" key="3">
    <source>
        <dbReference type="ARBA" id="ARBA00022448"/>
    </source>
</evidence>
<comment type="similarity">
    <text evidence="2 11">Belongs to the mitochondrial carrier (TC 2.A.29) family.</text>
</comment>
<evidence type="ECO:0000256" key="5">
    <source>
        <dbReference type="ARBA" id="ARBA00022737"/>
    </source>
</evidence>
<gene>
    <name evidence="13" type="ORF">PGLA1383_LOCUS28739</name>
</gene>
<sequence>MSTCKGSGGPLNSTNLLPVRSYAGPDTATRLLSACVGSAAVALTVTPLDVAKVRMQAAAPVHDIKSCMSLASLEHCRLFYCCNGITEHCFDKRDVRWSHCFRHQLAGASPQPAVGVGGNRLGTIGTLRNIFSEGGVAGLYAGLPVTMLIAVPANVIYFASYEMLRDWLQAEQRVPACCAPVIAGGAARAAAVTACAPLEVVRTRIQAGRLADGAMRQLPLSARLPGMESPTPTFDPDEDDEEEGYVPPTRDAVASAAAERPPLASEVFPQREKRRQGGAEAPEEELPPWKRRQKRREQ</sequence>
<evidence type="ECO:0000256" key="9">
    <source>
        <dbReference type="ARBA" id="ARBA00023136"/>
    </source>
</evidence>
<keyword evidence="3 11" id="KW-0813">Transport</keyword>
<evidence type="ECO:0000256" key="4">
    <source>
        <dbReference type="ARBA" id="ARBA00022692"/>
    </source>
</evidence>
<evidence type="ECO:0000256" key="6">
    <source>
        <dbReference type="ARBA" id="ARBA00022792"/>
    </source>
</evidence>
<evidence type="ECO:0000256" key="8">
    <source>
        <dbReference type="ARBA" id="ARBA00023128"/>
    </source>
</evidence>
<evidence type="ECO:0000256" key="12">
    <source>
        <dbReference type="SAM" id="MobiDB-lite"/>
    </source>
</evidence>
<dbReference type="InterPro" id="IPR045315">
    <property type="entry name" value="Mtm1-like"/>
</dbReference>
<dbReference type="PANTHER" id="PTHR45760:SF2">
    <property type="entry name" value="FI19922P1-RELATED"/>
    <property type="match status" value="1"/>
</dbReference>
<dbReference type="GO" id="GO:1990542">
    <property type="term" value="P:mitochondrial transmembrane transport"/>
    <property type="evidence" value="ECO:0007669"/>
    <property type="project" value="InterPro"/>
</dbReference>
<dbReference type="PANTHER" id="PTHR45760">
    <property type="entry name" value="FI19922P1-RELATED"/>
    <property type="match status" value="1"/>
</dbReference>
<keyword evidence="8" id="KW-0496">Mitochondrion</keyword>
<evidence type="ECO:0000256" key="1">
    <source>
        <dbReference type="ARBA" id="ARBA00004448"/>
    </source>
</evidence>
<dbReference type="PROSITE" id="PS50920">
    <property type="entry name" value="SOLCAR"/>
    <property type="match status" value="1"/>
</dbReference>
<keyword evidence="4 10" id="KW-0812">Transmembrane</keyword>
<keyword evidence="6" id="KW-0999">Mitochondrion inner membrane</keyword>
<comment type="caution">
    <text evidence="13">The sequence shown here is derived from an EMBL/GenBank/DDBJ whole genome shotgun (WGS) entry which is preliminary data.</text>
</comment>
<evidence type="ECO:0000256" key="2">
    <source>
        <dbReference type="ARBA" id="ARBA00006375"/>
    </source>
</evidence>
<dbReference type="InterPro" id="IPR023395">
    <property type="entry name" value="MCP_dom_sf"/>
</dbReference>
<reference evidence="13" key="1">
    <citation type="submission" date="2021-02" db="EMBL/GenBank/DDBJ databases">
        <authorList>
            <person name="Dougan E. K."/>
            <person name="Rhodes N."/>
            <person name="Thang M."/>
            <person name="Chan C."/>
        </authorList>
    </citation>
    <scope>NUCLEOTIDE SEQUENCE</scope>
</reference>
<feature type="region of interest" description="Disordered" evidence="12">
    <location>
        <begin position="221"/>
        <end position="298"/>
    </location>
</feature>
<evidence type="ECO:0000256" key="11">
    <source>
        <dbReference type="RuleBase" id="RU000488"/>
    </source>
</evidence>
<protein>
    <submittedName>
        <fullName evidence="13">Uncharacterized protein</fullName>
    </submittedName>
</protein>
<name>A0A813F9L6_POLGL</name>
<keyword evidence="9 10" id="KW-0472">Membrane</keyword>
<keyword evidence="14" id="KW-1185">Reference proteome</keyword>
<dbReference type="EMBL" id="CAJNNV010024866">
    <property type="protein sequence ID" value="CAE8610929.1"/>
    <property type="molecule type" value="Genomic_DNA"/>
</dbReference>
<evidence type="ECO:0000256" key="10">
    <source>
        <dbReference type="PROSITE-ProRule" id="PRU00282"/>
    </source>
</evidence>
<keyword evidence="5" id="KW-0677">Repeat</keyword>
<proteinExistence type="inferred from homology"/>
<keyword evidence="7" id="KW-1133">Transmembrane helix</keyword>
<dbReference type="SUPFAM" id="SSF103506">
    <property type="entry name" value="Mitochondrial carrier"/>
    <property type="match status" value="1"/>
</dbReference>
<accession>A0A813F9L6</accession>
<dbReference type="InterPro" id="IPR018108">
    <property type="entry name" value="MCP_transmembrane"/>
</dbReference>
<feature type="compositionally biased region" description="Basic residues" evidence="12">
    <location>
        <begin position="289"/>
        <end position="298"/>
    </location>
</feature>
<dbReference type="AlphaFoldDB" id="A0A813F9L6"/>
<evidence type="ECO:0000256" key="7">
    <source>
        <dbReference type="ARBA" id="ARBA00022989"/>
    </source>
</evidence>
<dbReference type="Gene3D" id="1.50.40.10">
    <property type="entry name" value="Mitochondrial carrier domain"/>
    <property type="match status" value="1"/>
</dbReference>
<dbReference type="GO" id="GO:0005743">
    <property type="term" value="C:mitochondrial inner membrane"/>
    <property type="evidence" value="ECO:0007669"/>
    <property type="project" value="UniProtKB-SubCell"/>
</dbReference>
<dbReference type="Pfam" id="PF00153">
    <property type="entry name" value="Mito_carr"/>
    <property type="match status" value="2"/>
</dbReference>
<comment type="subcellular location">
    <subcellularLocation>
        <location evidence="1">Mitochondrion inner membrane</location>
        <topology evidence="1">Multi-pass membrane protein</topology>
    </subcellularLocation>
</comment>
<dbReference type="OrthoDB" id="1747031at2759"/>
<evidence type="ECO:0000313" key="14">
    <source>
        <dbReference type="Proteomes" id="UP000654075"/>
    </source>
</evidence>
<evidence type="ECO:0000313" key="13">
    <source>
        <dbReference type="EMBL" id="CAE8610929.1"/>
    </source>
</evidence>
<feature type="compositionally biased region" description="Acidic residues" evidence="12">
    <location>
        <begin position="235"/>
        <end position="244"/>
    </location>
</feature>
<feature type="repeat" description="Solcar" evidence="10">
    <location>
        <begin position="25"/>
        <end position="167"/>
    </location>
</feature>
<organism evidence="13 14">
    <name type="scientific">Polarella glacialis</name>
    <name type="common">Dinoflagellate</name>
    <dbReference type="NCBI Taxonomy" id="89957"/>
    <lineage>
        <taxon>Eukaryota</taxon>
        <taxon>Sar</taxon>
        <taxon>Alveolata</taxon>
        <taxon>Dinophyceae</taxon>
        <taxon>Suessiales</taxon>
        <taxon>Suessiaceae</taxon>
        <taxon>Polarella</taxon>
    </lineage>
</organism>